<dbReference type="EMBL" id="FMZV01000002">
    <property type="protein sequence ID" value="SDC47660.1"/>
    <property type="molecule type" value="Genomic_DNA"/>
</dbReference>
<keyword evidence="4" id="KW-0676">Redox-active center</keyword>
<evidence type="ECO:0000256" key="3">
    <source>
        <dbReference type="ARBA" id="ARBA00023157"/>
    </source>
</evidence>
<dbReference type="PROSITE" id="PS00194">
    <property type="entry name" value="THIOREDOXIN_1"/>
    <property type="match status" value="1"/>
</dbReference>
<gene>
    <name evidence="6" type="ORF">SAMN04488239_102346</name>
</gene>
<dbReference type="GO" id="GO:0015035">
    <property type="term" value="F:protein-disulfide reductase activity"/>
    <property type="evidence" value="ECO:0007669"/>
    <property type="project" value="TreeGrafter"/>
</dbReference>
<evidence type="ECO:0000313" key="7">
    <source>
        <dbReference type="Proteomes" id="UP000199628"/>
    </source>
</evidence>
<dbReference type="Proteomes" id="UP000199628">
    <property type="component" value="Unassembled WGS sequence"/>
</dbReference>
<proteinExistence type="predicted"/>
<evidence type="ECO:0000256" key="1">
    <source>
        <dbReference type="ARBA" id="ARBA00022448"/>
    </source>
</evidence>
<protein>
    <submittedName>
        <fullName evidence="6">Thioredoxin</fullName>
    </submittedName>
</protein>
<dbReference type="Gene3D" id="2.30.30.380">
    <property type="entry name" value="Zn-finger domain of Sec23/24"/>
    <property type="match status" value="1"/>
</dbReference>
<dbReference type="InterPro" id="IPR036249">
    <property type="entry name" value="Thioredoxin-like_sf"/>
</dbReference>
<dbReference type="PANTHER" id="PTHR45663:SF11">
    <property type="entry name" value="GEO12009P1"/>
    <property type="match status" value="1"/>
</dbReference>
<name>A0A1G6LWQ9_9RHOB</name>
<dbReference type="SUPFAM" id="SSF52833">
    <property type="entry name" value="Thioredoxin-like"/>
    <property type="match status" value="1"/>
</dbReference>
<keyword evidence="1" id="KW-0813">Transport</keyword>
<dbReference type="GO" id="GO:0045454">
    <property type="term" value="P:cell redox homeostasis"/>
    <property type="evidence" value="ECO:0007669"/>
    <property type="project" value="TreeGrafter"/>
</dbReference>
<dbReference type="CDD" id="cd02947">
    <property type="entry name" value="TRX_family"/>
    <property type="match status" value="1"/>
</dbReference>
<dbReference type="InterPro" id="IPR049299">
    <property type="entry name" value="Thio2_N"/>
</dbReference>
<sequence>MGDKRLTCLECGQLNRVPEDRLTAGARCGKCGQGLVPADAIDVDPAILEKAKKNDDLPLVVDFWAPWCGPCKMMGPEYAKAAGILVGKARLVKVDTQKHQSTGGRYAIRGIPTMVAFERGQERKRQSGAMRAGQIVDWIRG</sequence>
<evidence type="ECO:0000313" key="6">
    <source>
        <dbReference type="EMBL" id="SDC47660.1"/>
    </source>
</evidence>
<reference evidence="7" key="1">
    <citation type="submission" date="2016-10" db="EMBL/GenBank/DDBJ databases">
        <authorList>
            <person name="Varghese N."/>
            <person name="Submissions S."/>
        </authorList>
    </citation>
    <scope>NUCLEOTIDE SEQUENCE [LARGE SCALE GENOMIC DNA]</scope>
    <source>
        <strain evidence="7">CGMCC 1.9108</strain>
    </source>
</reference>
<dbReference type="PANTHER" id="PTHR45663">
    <property type="entry name" value="GEO12009P1"/>
    <property type="match status" value="1"/>
</dbReference>
<dbReference type="STRING" id="639004.SAMN04488239_102346"/>
<dbReference type="RefSeq" id="WP_093027938.1">
    <property type="nucleotide sequence ID" value="NZ_FMZV01000002.1"/>
</dbReference>
<accession>A0A1G6LWQ9</accession>
<evidence type="ECO:0000259" key="5">
    <source>
        <dbReference type="PROSITE" id="PS51352"/>
    </source>
</evidence>
<dbReference type="Pfam" id="PF00085">
    <property type="entry name" value="Thioredoxin"/>
    <property type="match status" value="1"/>
</dbReference>
<dbReference type="Gene3D" id="3.40.30.10">
    <property type="entry name" value="Glutaredoxin"/>
    <property type="match status" value="1"/>
</dbReference>
<dbReference type="AlphaFoldDB" id="A0A1G6LWQ9"/>
<keyword evidence="3" id="KW-1015">Disulfide bond</keyword>
<dbReference type="InterPro" id="IPR017937">
    <property type="entry name" value="Thioredoxin_CS"/>
</dbReference>
<dbReference type="GO" id="GO:0005829">
    <property type="term" value="C:cytosol"/>
    <property type="evidence" value="ECO:0007669"/>
    <property type="project" value="TreeGrafter"/>
</dbReference>
<evidence type="ECO:0000256" key="4">
    <source>
        <dbReference type="ARBA" id="ARBA00023284"/>
    </source>
</evidence>
<keyword evidence="7" id="KW-1185">Reference proteome</keyword>
<evidence type="ECO:0000256" key="2">
    <source>
        <dbReference type="ARBA" id="ARBA00022982"/>
    </source>
</evidence>
<organism evidence="6 7">
    <name type="scientific">Ruegeria marina</name>
    <dbReference type="NCBI Taxonomy" id="639004"/>
    <lineage>
        <taxon>Bacteria</taxon>
        <taxon>Pseudomonadati</taxon>
        <taxon>Pseudomonadota</taxon>
        <taxon>Alphaproteobacteria</taxon>
        <taxon>Rhodobacterales</taxon>
        <taxon>Roseobacteraceae</taxon>
        <taxon>Ruegeria</taxon>
    </lineage>
</organism>
<feature type="domain" description="Thioredoxin" evidence="5">
    <location>
        <begin position="29"/>
        <end position="141"/>
    </location>
</feature>
<dbReference type="InterPro" id="IPR013766">
    <property type="entry name" value="Thioredoxin_domain"/>
</dbReference>
<dbReference type="PROSITE" id="PS51352">
    <property type="entry name" value="THIOREDOXIN_2"/>
    <property type="match status" value="1"/>
</dbReference>
<dbReference type="Pfam" id="PF21352">
    <property type="entry name" value="Zn_ribbon_Thio2"/>
    <property type="match status" value="1"/>
</dbReference>
<dbReference type="PRINTS" id="PR00421">
    <property type="entry name" value="THIOREDOXIN"/>
</dbReference>
<dbReference type="OrthoDB" id="9790390at2"/>
<keyword evidence="2" id="KW-0249">Electron transport</keyword>